<dbReference type="FunFam" id="3.30.565.10:FF:000006">
    <property type="entry name" value="Sensor histidine kinase WalK"/>
    <property type="match status" value="1"/>
</dbReference>
<keyword evidence="13" id="KW-0067">ATP-binding</keyword>
<keyword evidence="14 18" id="KW-1133">Transmembrane helix</keyword>
<dbReference type="InterPro" id="IPR014310">
    <property type="entry name" value="Sig_transdc_His_kinase_PhoR"/>
</dbReference>
<dbReference type="Pfam" id="PF02518">
    <property type="entry name" value="HATPase_c"/>
    <property type="match status" value="1"/>
</dbReference>
<organism evidence="20">
    <name type="scientific">mine drainage metagenome</name>
    <dbReference type="NCBI Taxonomy" id="410659"/>
    <lineage>
        <taxon>unclassified sequences</taxon>
        <taxon>metagenomes</taxon>
        <taxon>ecological metagenomes</taxon>
    </lineage>
</organism>
<dbReference type="FunFam" id="1.10.287.130:FF:000001">
    <property type="entry name" value="Two-component sensor histidine kinase"/>
    <property type="match status" value="1"/>
</dbReference>
<gene>
    <name evidence="20" type="primary">phoR_2</name>
    <name evidence="20" type="ORF">GALL_25190</name>
</gene>
<dbReference type="GO" id="GO:0000155">
    <property type="term" value="F:phosphorelay sensor kinase activity"/>
    <property type="evidence" value="ECO:0007669"/>
    <property type="project" value="InterPro"/>
</dbReference>
<dbReference type="PANTHER" id="PTHR45453:SF1">
    <property type="entry name" value="PHOSPHATE REGULON SENSOR PROTEIN PHOR"/>
    <property type="match status" value="1"/>
</dbReference>
<reference evidence="20" key="1">
    <citation type="submission" date="2016-10" db="EMBL/GenBank/DDBJ databases">
        <title>Sequence of Gallionella enrichment culture.</title>
        <authorList>
            <person name="Poehlein A."/>
            <person name="Muehling M."/>
            <person name="Daniel R."/>
        </authorList>
    </citation>
    <scope>NUCLEOTIDE SEQUENCE</scope>
</reference>
<dbReference type="NCBIfam" id="TIGR02966">
    <property type="entry name" value="phoR_proteo"/>
    <property type="match status" value="1"/>
</dbReference>
<evidence type="ECO:0000256" key="18">
    <source>
        <dbReference type="SAM" id="Phobius"/>
    </source>
</evidence>
<dbReference type="InterPro" id="IPR021766">
    <property type="entry name" value="PhoR_N"/>
</dbReference>
<name>A0A1J5TK71_9ZZZZ</name>
<dbReference type="Pfam" id="PF13188">
    <property type="entry name" value="PAS_8"/>
    <property type="match status" value="1"/>
</dbReference>
<evidence type="ECO:0000313" key="20">
    <source>
        <dbReference type="EMBL" id="OIR16701.1"/>
    </source>
</evidence>
<keyword evidence="15" id="KW-0902">Two-component regulatory system</keyword>
<dbReference type="InterPro" id="IPR003594">
    <property type="entry name" value="HATPase_dom"/>
</dbReference>
<dbReference type="SMART" id="SM00091">
    <property type="entry name" value="PAS"/>
    <property type="match status" value="1"/>
</dbReference>
<dbReference type="PRINTS" id="PR00344">
    <property type="entry name" value="BCTRLSENSOR"/>
</dbReference>
<dbReference type="Gene3D" id="3.30.565.10">
    <property type="entry name" value="Histidine kinase-like ATPase, C-terminal domain"/>
    <property type="match status" value="1"/>
</dbReference>
<evidence type="ECO:0000256" key="6">
    <source>
        <dbReference type="ARBA" id="ARBA00022475"/>
    </source>
</evidence>
<keyword evidence="7" id="KW-0597">Phosphoprotein</keyword>
<dbReference type="AlphaFoldDB" id="A0A1J5TK71"/>
<dbReference type="CDD" id="cd00130">
    <property type="entry name" value="PAS"/>
    <property type="match status" value="1"/>
</dbReference>
<dbReference type="InterPro" id="IPR004358">
    <property type="entry name" value="Sig_transdc_His_kin-like_C"/>
</dbReference>
<keyword evidence="11" id="KW-0547">Nucleotide-binding</keyword>
<dbReference type="InterPro" id="IPR003661">
    <property type="entry name" value="HisK_dim/P_dom"/>
</dbReference>
<evidence type="ECO:0000256" key="16">
    <source>
        <dbReference type="ARBA" id="ARBA00023136"/>
    </source>
</evidence>
<dbReference type="Pfam" id="PF11808">
    <property type="entry name" value="PhoR"/>
    <property type="match status" value="1"/>
</dbReference>
<accession>A0A1J5TK71</accession>
<evidence type="ECO:0000256" key="12">
    <source>
        <dbReference type="ARBA" id="ARBA00022777"/>
    </source>
</evidence>
<dbReference type="InterPro" id="IPR036097">
    <property type="entry name" value="HisK_dim/P_sf"/>
</dbReference>
<dbReference type="SUPFAM" id="SSF55874">
    <property type="entry name" value="ATPase domain of HSP90 chaperone/DNA topoisomerase II/histidine kinase"/>
    <property type="match status" value="1"/>
</dbReference>
<evidence type="ECO:0000256" key="8">
    <source>
        <dbReference type="ARBA" id="ARBA00022592"/>
    </source>
</evidence>
<dbReference type="GO" id="GO:0006817">
    <property type="term" value="P:phosphate ion transport"/>
    <property type="evidence" value="ECO:0007669"/>
    <property type="project" value="UniProtKB-KW"/>
</dbReference>
<evidence type="ECO:0000256" key="1">
    <source>
        <dbReference type="ARBA" id="ARBA00000085"/>
    </source>
</evidence>
<evidence type="ECO:0000256" key="15">
    <source>
        <dbReference type="ARBA" id="ARBA00023012"/>
    </source>
</evidence>
<dbReference type="SMART" id="SM00388">
    <property type="entry name" value="HisKA"/>
    <property type="match status" value="1"/>
</dbReference>
<keyword evidence="16 18" id="KW-0472">Membrane</keyword>
<evidence type="ECO:0000256" key="9">
    <source>
        <dbReference type="ARBA" id="ARBA00022679"/>
    </source>
</evidence>
<proteinExistence type="predicted"/>
<dbReference type="InterPro" id="IPR005467">
    <property type="entry name" value="His_kinase_dom"/>
</dbReference>
<dbReference type="Gene3D" id="3.30.450.20">
    <property type="entry name" value="PAS domain"/>
    <property type="match status" value="1"/>
</dbReference>
<dbReference type="SMART" id="SM00387">
    <property type="entry name" value="HATPase_c"/>
    <property type="match status" value="1"/>
</dbReference>
<comment type="subcellular location">
    <subcellularLocation>
        <location evidence="2">Cell membrane</location>
    </subcellularLocation>
</comment>
<dbReference type="CDD" id="cd00082">
    <property type="entry name" value="HisKA"/>
    <property type="match status" value="1"/>
</dbReference>
<keyword evidence="6" id="KW-1003">Cell membrane</keyword>
<evidence type="ECO:0000256" key="5">
    <source>
        <dbReference type="ARBA" id="ARBA00022448"/>
    </source>
</evidence>
<dbReference type="Pfam" id="PF00512">
    <property type="entry name" value="HisKA"/>
    <property type="match status" value="1"/>
</dbReference>
<feature type="transmembrane region" description="Helical" evidence="18">
    <location>
        <begin position="12"/>
        <end position="41"/>
    </location>
</feature>
<evidence type="ECO:0000259" key="19">
    <source>
        <dbReference type="PROSITE" id="PS50109"/>
    </source>
</evidence>
<keyword evidence="10 18" id="KW-0812">Transmembrane</keyword>
<dbReference type="EC" id="2.7.13.3" evidence="3"/>
<comment type="catalytic activity">
    <reaction evidence="1">
        <text>ATP + protein L-histidine = ADP + protein N-phospho-L-histidine.</text>
        <dbReference type="EC" id="2.7.13.3"/>
    </reaction>
</comment>
<dbReference type="GO" id="GO:0004721">
    <property type="term" value="F:phosphoprotein phosphatase activity"/>
    <property type="evidence" value="ECO:0007669"/>
    <property type="project" value="InterPro"/>
</dbReference>
<comment type="caution">
    <text evidence="20">The sequence shown here is derived from an EMBL/GenBank/DDBJ whole genome shotgun (WGS) entry which is preliminary data.</text>
</comment>
<evidence type="ECO:0000256" key="10">
    <source>
        <dbReference type="ARBA" id="ARBA00022692"/>
    </source>
</evidence>
<dbReference type="GO" id="GO:0005524">
    <property type="term" value="F:ATP binding"/>
    <property type="evidence" value="ECO:0007669"/>
    <property type="project" value="UniProtKB-KW"/>
</dbReference>
<evidence type="ECO:0000256" key="3">
    <source>
        <dbReference type="ARBA" id="ARBA00012438"/>
    </source>
</evidence>
<dbReference type="NCBIfam" id="NF008235">
    <property type="entry name" value="PRK11006.1"/>
    <property type="match status" value="1"/>
</dbReference>
<dbReference type="InterPro" id="IPR050351">
    <property type="entry name" value="BphY/WalK/GraS-like"/>
</dbReference>
<dbReference type="SUPFAM" id="SSF47384">
    <property type="entry name" value="Homodimeric domain of signal transducing histidine kinase"/>
    <property type="match status" value="1"/>
</dbReference>
<evidence type="ECO:0000256" key="11">
    <source>
        <dbReference type="ARBA" id="ARBA00022741"/>
    </source>
</evidence>
<evidence type="ECO:0000256" key="14">
    <source>
        <dbReference type="ARBA" id="ARBA00022989"/>
    </source>
</evidence>
<dbReference type="GO" id="GO:0016036">
    <property type="term" value="P:cellular response to phosphate starvation"/>
    <property type="evidence" value="ECO:0007669"/>
    <property type="project" value="TreeGrafter"/>
</dbReference>
<dbReference type="Gene3D" id="1.10.287.130">
    <property type="match status" value="1"/>
</dbReference>
<dbReference type="InterPro" id="IPR000014">
    <property type="entry name" value="PAS"/>
</dbReference>
<evidence type="ECO:0000256" key="13">
    <source>
        <dbReference type="ARBA" id="ARBA00022840"/>
    </source>
</evidence>
<dbReference type="SUPFAM" id="SSF55785">
    <property type="entry name" value="PYP-like sensor domain (PAS domain)"/>
    <property type="match status" value="1"/>
</dbReference>
<dbReference type="GO" id="GO:0005886">
    <property type="term" value="C:plasma membrane"/>
    <property type="evidence" value="ECO:0007669"/>
    <property type="project" value="UniProtKB-SubCell"/>
</dbReference>
<dbReference type="InterPro" id="IPR036890">
    <property type="entry name" value="HATPase_C_sf"/>
</dbReference>
<dbReference type="PANTHER" id="PTHR45453">
    <property type="entry name" value="PHOSPHATE REGULON SENSOR PROTEIN PHOR"/>
    <property type="match status" value="1"/>
</dbReference>
<comment type="function">
    <text evidence="17">Member of the two-component regulatory system PhoR/PhoB involved in the phosphate regulon genes expression. PhoR may function as a membrane-associated protein kinase that phosphorylates PhoB in response to environmental signals.</text>
</comment>
<evidence type="ECO:0000256" key="7">
    <source>
        <dbReference type="ARBA" id="ARBA00022553"/>
    </source>
</evidence>
<feature type="domain" description="Histidine kinase" evidence="19">
    <location>
        <begin position="212"/>
        <end position="429"/>
    </location>
</feature>
<sequence length="441" mass="49836">MSDFWRRALVYPFFLVLVTLFVWVTAGAFPAVLFLAAGLALRLYTHLRNLAAFDRWVSDPDRQEVPDGTALWEEVFSKLNKLTRQRRKEREQHADALHQMEQATSALPEGVVILDDADRIEWCNPLAEHHFGLDSERDIGQQITYLARQPEFVDYLERNNFAEPLVLRGARHDDLVLSIKLIAYGSSKRLLISRDITHLERIETMRRDFVANVSHELRTPLTVVNGFVETMQDMPNLENDMARRALHLMGNQTSRMESLVNDLLTLSRLENEQNALHEEEVDIPKLLRTLYEEGRSLSNGQHRILLKADSEARLSGSADELHSAFGNLVTNAIRYTPPGGEVVMCWSEQPDGHTVFSVRDSGIGIAPQHISRLTERFYRVDRSRSRETGGTGLGLAIVKHIVIRHQAQLNIVSEEGKGSTFSIVFPARRRLAGADAAGASS</sequence>
<evidence type="ECO:0000256" key="2">
    <source>
        <dbReference type="ARBA" id="ARBA00004236"/>
    </source>
</evidence>
<dbReference type="EMBL" id="MLJW01000006">
    <property type="protein sequence ID" value="OIR16701.1"/>
    <property type="molecule type" value="Genomic_DNA"/>
</dbReference>
<evidence type="ECO:0000256" key="4">
    <source>
        <dbReference type="ARBA" id="ARBA00019665"/>
    </source>
</evidence>
<dbReference type="InterPro" id="IPR035965">
    <property type="entry name" value="PAS-like_dom_sf"/>
</dbReference>
<keyword evidence="8" id="KW-0592">Phosphate transport</keyword>
<dbReference type="PROSITE" id="PS50109">
    <property type="entry name" value="HIS_KIN"/>
    <property type="match status" value="1"/>
</dbReference>
<keyword evidence="12" id="KW-0418">Kinase</keyword>
<keyword evidence="9 20" id="KW-0808">Transferase</keyword>
<keyword evidence="5" id="KW-0813">Transport</keyword>
<evidence type="ECO:0000256" key="17">
    <source>
        <dbReference type="ARBA" id="ARBA00025207"/>
    </source>
</evidence>
<protein>
    <recommendedName>
        <fullName evidence="4">Phosphate regulon sensor protein PhoR</fullName>
        <ecNumber evidence="3">2.7.13.3</ecNumber>
    </recommendedName>
</protein>